<dbReference type="Proteomes" id="UP001279734">
    <property type="component" value="Unassembled WGS sequence"/>
</dbReference>
<dbReference type="EMBL" id="BSYO01000017">
    <property type="protein sequence ID" value="GMH17336.1"/>
    <property type="molecule type" value="Genomic_DNA"/>
</dbReference>
<gene>
    <name evidence="1" type="ORF">Nepgr_019177</name>
</gene>
<evidence type="ECO:0000313" key="1">
    <source>
        <dbReference type="EMBL" id="GMH17336.1"/>
    </source>
</evidence>
<sequence>MVAKRVKWNQAAAVASQDSAHQTALDQQQEVLSLPQNRVDAKALEEIRNKMEAVIAEAQQYKDQVFNLEFEL</sequence>
<dbReference type="AlphaFoldDB" id="A0AAD3SUS9"/>
<evidence type="ECO:0000313" key="2">
    <source>
        <dbReference type="Proteomes" id="UP001279734"/>
    </source>
</evidence>
<comment type="caution">
    <text evidence="1">The sequence shown here is derived from an EMBL/GenBank/DDBJ whole genome shotgun (WGS) entry which is preliminary data.</text>
</comment>
<name>A0AAD3SUS9_NEPGR</name>
<accession>A0AAD3SUS9</accession>
<proteinExistence type="predicted"/>
<organism evidence="1 2">
    <name type="scientific">Nepenthes gracilis</name>
    <name type="common">Slender pitcher plant</name>
    <dbReference type="NCBI Taxonomy" id="150966"/>
    <lineage>
        <taxon>Eukaryota</taxon>
        <taxon>Viridiplantae</taxon>
        <taxon>Streptophyta</taxon>
        <taxon>Embryophyta</taxon>
        <taxon>Tracheophyta</taxon>
        <taxon>Spermatophyta</taxon>
        <taxon>Magnoliopsida</taxon>
        <taxon>eudicotyledons</taxon>
        <taxon>Gunneridae</taxon>
        <taxon>Pentapetalae</taxon>
        <taxon>Caryophyllales</taxon>
        <taxon>Nepenthaceae</taxon>
        <taxon>Nepenthes</taxon>
    </lineage>
</organism>
<keyword evidence="2" id="KW-1185">Reference proteome</keyword>
<protein>
    <submittedName>
        <fullName evidence="1">Uncharacterized protein</fullName>
    </submittedName>
</protein>
<reference evidence="1" key="1">
    <citation type="submission" date="2023-05" db="EMBL/GenBank/DDBJ databases">
        <title>Nepenthes gracilis genome sequencing.</title>
        <authorList>
            <person name="Fukushima K."/>
        </authorList>
    </citation>
    <scope>NUCLEOTIDE SEQUENCE</scope>
    <source>
        <strain evidence="1">SING2019-196</strain>
    </source>
</reference>